<evidence type="ECO:0008006" key="3">
    <source>
        <dbReference type="Google" id="ProtNLM"/>
    </source>
</evidence>
<name>A0A0D2HDV8_CLAB1</name>
<dbReference type="InterPro" id="IPR032157">
    <property type="entry name" value="PAC4"/>
</dbReference>
<dbReference type="GeneID" id="27700367"/>
<dbReference type="AlphaFoldDB" id="A0A0D2HDV8"/>
<dbReference type="VEuPathDB" id="FungiDB:Z519_07439"/>
<proteinExistence type="predicted"/>
<protein>
    <recommendedName>
        <fullName evidence="3">Proteasome assembly chaperone 4</fullName>
    </recommendedName>
</protein>
<dbReference type="HOGENOM" id="CLU_108992_0_0_1"/>
<reference evidence="1" key="1">
    <citation type="submission" date="2015-01" db="EMBL/GenBank/DDBJ databases">
        <title>The Genome Sequence of Cladophialophora bantiana CBS 173.52.</title>
        <authorList>
            <consortium name="The Broad Institute Genomics Platform"/>
            <person name="Cuomo C."/>
            <person name="de Hoog S."/>
            <person name="Gorbushina A."/>
            <person name="Stielow B."/>
            <person name="Teixiera M."/>
            <person name="Abouelleil A."/>
            <person name="Chapman S.B."/>
            <person name="Priest M."/>
            <person name="Young S.K."/>
            <person name="Wortman J."/>
            <person name="Nusbaum C."/>
            <person name="Birren B."/>
        </authorList>
    </citation>
    <scope>NUCLEOTIDE SEQUENCE [LARGE SCALE GENOMIC DNA]</scope>
    <source>
        <strain evidence="1">CBS 173.52</strain>
    </source>
</reference>
<evidence type="ECO:0000313" key="2">
    <source>
        <dbReference type="Proteomes" id="UP000053789"/>
    </source>
</evidence>
<organism evidence="1 2">
    <name type="scientific">Cladophialophora bantiana (strain ATCC 10958 / CBS 173.52 / CDC B-1940 / NIH 8579)</name>
    <name type="common">Xylohypha bantiana</name>
    <dbReference type="NCBI Taxonomy" id="1442370"/>
    <lineage>
        <taxon>Eukaryota</taxon>
        <taxon>Fungi</taxon>
        <taxon>Dikarya</taxon>
        <taxon>Ascomycota</taxon>
        <taxon>Pezizomycotina</taxon>
        <taxon>Eurotiomycetes</taxon>
        <taxon>Chaetothyriomycetidae</taxon>
        <taxon>Chaetothyriales</taxon>
        <taxon>Herpotrichiellaceae</taxon>
        <taxon>Cladophialophora</taxon>
    </lineage>
</organism>
<dbReference type="GO" id="GO:0043248">
    <property type="term" value="P:proteasome assembly"/>
    <property type="evidence" value="ECO:0007669"/>
    <property type="project" value="InterPro"/>
</dbReference>
<keyword evidence="2" id="KW-1185">Reference proteome</keyword>
<dbReference type="Gene3D" id="3.30.230.100">
    <property type="match status" value="1"/>
</dbReference>
<sequence>MEPSFRPVDESFPMPRHPHLNFHAHLSFMGNCTMVHLTTTNLSQAESTLPPMGSFVYAMPDMRNDRDVISTPLLTSGSSIDYATRMAKVLARKMKQPVYVGCSMDFTGTTAEEEMEGFAAVVDQIMERWTPKS</sequence>
<dbReference type="RefSeq" id="XP_016618142.1">
    <property type="nucleotide sequence ID" value="XM_016765173.1"/>
</dbReference>
<dbReference type="EMBL" id="KN846990">
    <property type="protein sequence ID" value="KIW91473.1"/>
    <property type="molecule type" value="Genomic_DNA"/>
</dbReference>
<evidence type="ECO:0000313" key="1">
    <source>
        <dbReference type="EMBL" id="KIW91473.1"/>
    </source>
</evidence>
<accession>A0A0D2HDV8</accession>
<dbReference type="Proteomes" id="UP000053789">
    <property type="component" value="Unassembled WGS sequence"/>
</dbReference>
<dbReference type="Pfam" id="PF16093">
    <property type="entry name" value="PAC4"/>
    <property type="match status" value="1"/>
</dbReference>
<gene>
    <name evidence="1" type="ORF">Z519_07439</name>
</gene>
<dbReference type="OrthoDB" id="5407417at2759"/>